<dbReference type="Pfam" id="PF03399">
    <property type="entry name" value="SAC3_GANP"/>
    <property type="match status" value="1"/>
</dbReference>
<dbReference type="GO" id="GO:0002376">
    <property type="term" value="P:immune system process"/>
    <property type="evidence" value="ECO:0007669"/>
    <property type="project" value="UniProtKB-KW"/>
</dbReference>
<keyword evidence="18" id="KW-0906">Nuclear pore complex</keyword>
<dbReference type="GO" id="GO:0005694">
    <property type="term" value="C:chromosome"/>
    <property type="evidence" value="ECO:0007669"/>
    <property type="project" value="UniProtKB-SubCell"/>
</dbReference>
<evidence type="ECO:0000256" key="3">
    <source>
        <dbReference type="ARBA" id="ARBA00004567"/>
    </source>
</evidence>
<keyword evidence="6" id="KW-0813">Transport</keyword>
<name>A0A9N9SUT8_DIABA</name>
<dbReference type="OrthoDB" id="21502at2759"/>
<evidence type="ECO:0000256" key="14">
    <source>
        <dbReference type="ARBA" id="ARBA00022927"/>
    </source>
</evidence>
<comment type="function">
    <text evidence="22">As a component of the TREX-2 complex, involved in the export of mRNAs to the cytoplasm through the nuclear pores. Through the acetylation of histones, affects the assembly of nucleosomes at immunoglobulin variable region genes and promotes the recruitment and positioning of transcription complex to favor DNA cytosine deaminase AICDA/AID targeting, hence promoting somatic hypermutations.</text>
</comment>
<evidence type="ECO:0000256" key="25">
    <source>
        <dbReference type="SAM" id="MobiDB-lite"/>
    </source>
</evidence>
<evidence type="ECO:0000256" key="22">
    <source>
        <dbReference type="ARBA" id="ARBA00055631"/>
    </source>
</evidence>
<evidence type="ECO:0000256" key="20">
    <source>
        <dbReference type="ARBA" id="ARBA00023315"/>
    </source>
</evidence>
<keyword evidence="20" id="KW-0012">Acyltransferase</keyword>
<evidence type="ECO:0000313" key="27">
    <source>
        <dbReference type="EMBL" id="CAG9829863.1"/>
    </source>
</evidence>
<organism evidence="27 28">
    <name type="scientific">Diabrotica balteata</name>
    <name type="common">Banded cucumber beetle</name>
    <dbReference type="NCBI Taxonomy" id="107213"/>
    <lineage>
        <taxon>Eukaryota</taxon>
        <taxon>Metazoa</taxon>
        <taxon>Ecdysozoa</taxon>
        <taxon>Arthropoda</taxon>
        <taxon>Hexapoda</taxon>
        <taxon>Insecta</taxon>
        <taxon>Pterygota</taxon>
        <taxon>Neoptera</taxon>
        <taxon>Endopterygota</taxon>
        <taxon>Coleoptera</taxon>
        <taxon>Polyphaga</taxon>
        <taxon>Cucujiformia</taxon>
        <taxon>Chrysomeloidea</taxon>
        <taxon>Chrysomelidae</taxon>
        <taxon>Galerucinae</taxon>
        <taxon>Diabroticina</taxon>
        <taxon>Diabroticites</taxon>
        <taxon>Diabrotica</taxon>
    </lineage>
</organism>
<evidence type="ECO:0000256" key="10">
    <source>
        <dbReference type="ARBA" id="ARBA00022553"/>
    </source>
</evidence>
<keyword evidence="16" id="KW-0811">Translocation</keyword>
<reference evidence="27" key="1">
    <citation type="submission" date="2022-01" db="EMBL/GenBank/DDBJ databases">
        <authorList>
            <person name="King R."/>
        </authorList>
    </citation>
    <scope>NUCLEOTIDE SEQUENCE</scope>
</reference>
<gene>
    <name evidence="27" type="ORF">DIABBA_LOCUS3623</name>
</gene>
<dbReference type="InterPro" id="IPR045107">
    <property type="entry name" value="SAC3/GANP/THP3"/>
</dbReference>
<keyword evidence="14" id="KW-0653">Protein transport</keyword>
<evidence type="ECO:0000256" key="11">
    <source>
        <dbReference type="ARBA" id="ARBA00022679"/>
    </source>
</evidence>
<evidence type="ECO:0000256" key="1">
    <source>
        <dbReference type="ARBA" id="ARBA00004286"/>
    </source>
</evidence>
<keyword evidence="28" id="KW-1185">Reference proteome</keyword>
<dbReference type="GO" id="GO:0070390">
    <property type="term" value="C:transcription export complex 2"/>
    <property type="evidence" value="ECO:0007669"/>
    <property type="project" value="TreeGrafter"/>
</dbReference>
<evidence type="ECO:0000256" key="18">
    <source>
        <dbReference type="ARBA" id="ARBA00023132"/>
    </source>
</evidence>
<evidence type="ECO:0000256" key="7">
    <source>
        <dbReference type="ARBA" id="ARBA00022454"/>
    </source>
</evidence>
<protein>
    <recommendedName>
        <fullName evidence="23">Germinal-center associated nuclear protein</fullName>
        <ecNumber evidence="5">2.3.1.48</ecNumber>
    </recommendedName>
</protein>
<evidence type="ECO:0000256" key="23">
    <source>
        <dbReference type="ARBA" id="ARBA00069544"/>
    </source>
</evidence>
<dbReference type="GO" id="GO:0005654">
    <property type="term" value="C:nucleoplasm"/>
    <property type="evidence" value="ECO:0007669"/>
    <property type="project" value="UniProtKB-SubCell"/>
</dbReference>
<evidence type="ECO:0000256" key="24">
    <source>
        <dbReference type="SAM" id="Coils"/>
    </source>
</evidence>
<keyword evidence="11" id="KW-0808">Transferase</keyword>
<evidence type="ECO:0000256" key="6">
    <source>
        <dbReference type="ARBA" id="ARBA00022448"/>
    </source>
</evidence>
<keyword evidence="7" id="KW-0158">Chromosome</keyword>
<evidence type="ECO:0000256" key="13">
    <source>
        <dbReference type="ARBA" id="ARBA00022859"/>
    </source>
</evidence>
<keyword evidence="17 24" id="KW-0175">Coiled coil</keyword>
<dbReference type="GO" id="GO:0005643">
    <property type="term" value="C:nuclear pore"/>
    <property type="evidence" value="ECO:0007669"/>
    <property type="project" value="UniProtKB-SubCell"/>
</dbReference>
<keyword evidence="10" id="KW-0597">Phosphoprotein</keyword>
<keyword evidence="8" id="KW-0488">Methylation</keyword>
<evidence type="ECO:0000256" key="9">
    <source>
        <dbReference type="ARBA" id="ARBA00022490"/>
    </source>
</evidence>
<dbReference type="GO" id="GO:0005737">
    <property type="term" value="C:cytoplasm"/>
    <property type="evidence" value="ECO:0007669"/>
    <property type="project" value="UniProtKB-SubCell"/>
</dbReference>
<evidence type="ECO:0000256" key="5">
    <source>
        <dbReference type="ARBA" id="ARBA00013184"/>
    </source>
</evidence>
<dbReference type="EMBL" id="OU898277">
    <property type="protein sequence ID" value="CAG9829863.1"/>
    <property type="molecule type" value="Genomic_DNA"/>
</dbReference>
<evidence type="ECO:0000256" key="15">
    <source>
        <dbReference type="ARBA" id="ARBA00022990"/>
    </source>
</evidence>
<dbReference type="FunFam" id="1.25.40.990:FF:000003">
    <property type="entry name" value="germinal-center associated nuclear protein isoform X2"/>
    <property type="match status" value="1"/>
</dbReference>
<dbReference type="Gene3D" id="1.25.40.990">
    <property type="match status" value="1"/>
</dbReference>
<keyword evidence="12" id="KW-0509">mRNA transport</keyword>
<evidence type="ECO:0000259" key="26">
    <source>
        <dbReference type="Pfam" id="PF03399"/>
    </source>
</evidence>
<keyword evidence="9" id="KW-0963">Cytoplasm</keyword>
<feature type="domain" description="SAC3/GANP/THP3 conserved" evidence="26">
    <location>
        <begin position="215"/>
        <end position="505"/>
    </location>
</feature>
<dbReference type="PANTHER" id="PTHR12436:SF3">
    <property type="entry name" value="GERMINAL-CENTER ASSOCIATED NUCLEAR PROTEIN"/>
    <property type="match status" value="1"/>
</dbReference>
<evidence type="ECO:0000256" key="2">
    <source>
        <dbReference type="ARBA" id="ARBA00004496"/>
    </source>
</evidence>
<evidence type="ECO:0000256" key="16">
    <source>
        <dbReference type="ARBA" id="ARBA00023010"/>
    </source>
</evidence>
<keyword evidence="13" id="KW-0391">Immunity</keyword>
<dbReference type="PANTHER" id="PTHR12436">
    <property type="entry name" value="80 KDA MCM3-ASSOCIATED PROTEIN"/>
    <property type="match status" value="1"/>
</dbReference>
<evidence type="ECO:0000256" key="17">
    <source>
        <dbReference type="ARBA" id="ARBA00023054"/>
    </source>
</evidence>
<evidence type="ECO:0000256" key="4">
    <source>
        <dbReference type="ARBA" id="ARBA00004642"/>
    </source>
</evidence>
<comment type="similarity">
    <text evidence="21">Belongs to the SAC3 family.</text>
</comment>
<accession>A0A9N9SUT8</accession>
<evidence type="ECO:0000313" key="28">
    <source>
        <dbReference type="Proteomes" id="UP001153709"/>
    </source>
</evidence>
<keyword evidence="19" id="KW-0539">Nucleus</keyword>
<dbReference type="GO" id="GO:0006406">
    <property type="term" value="P:mRNA export from nucleus"/>
    <property type="evidence" value="ECO:0007669"/>
    <property type="project" value="TreeGrafter"/>
</dbReference>
<evidence type="ECO:0000256" key="12">
    <source>
        <dbReference type="ARBA" id="ARBA00022816"/>
    </source>
</evidence>
<dbReference type="GO" id="GO:0015031">
    <property type="term" value="P:protein transport"/>
    <property type="evidence" value="ECO:0007669"/>
    <property type="project" value="UniProtKB-KW"/>
</dbReference>
<feature type="coiled-coil region" evidence="24">
    <location>
        <begin position="775"/>
        <end position="901"/>
    </location>
</feature>
<dbReference type="EC" id="2.3.1.48" evidence="5"/>
<proteinExistence type="inferred from homology"/>
<evidence type="ECO:0000256" key="21">
    <source>
        <dbReference type="ARBA" id="ARBA00038443"/>
    </source>
</evidence>
<sequence>MDLISYKIICQDYPPEFILDKNVAKEYFKQFGKLKRITFKPKARCCTVDYVNEEGYLKALNNAGEYRGTTFSVFKLEDILPKKKETSKRTVPIWVDTGEIEAELAAMSGELPKMHRSLEGPTRPTKNVSPRNTKLKPTWKTEPKARVKKTVKANKSMSAALSAEEIELVKLVVSQGCTVDDKYRILEARDKLMKLKLKRNPTEQSSATVGTCPDMCPEKERLFREIKHQVAWYEQDENERKMKHNKAVKQYSRSSADQEAPLAHELRPVDVLQMTMGYLLHNIIDLCDTDEIHIGDWFHFLWDRTRSIRKDITQQELCSQGAVELVEQCARFHIHCSARLVAEDPSVFDQKINTENLTKCLQTLKYMYHDLSLKGESCKNEAEFRAYVILLNLNDGNFMWEVQQLRREIQQSKEVQFAVQVHSAIDKNNYVKFFKLLYSTTYLNACIFMRYFNQIRLSALKTLHKCYLPRTTKTSYPLSELTKVLAFDDIDSTKDFLEFYGLFITEDTKHVILDKNGFIMPELPYILDRSNIVEEKRQYSVGKTICGKDLPPKTYESHKVHNSFDQKGYLIDKDILEHFDLETVKLKLLQQLEENVESSKTKNSSFTQKSSDTFVFAEKEEKADKSFSFKRKDEEVKSKNLFPVAVKQQTIDNPFLIKKSDDVGSPFLFNKMEEKVTNPFAFSQKESTSKQGSIFDTTPPSPKNIFGSSVSFQSAFGTNSVTNMSSTNQTNFSFITQPVPQETKSKLGGFKFDLVLPTKQNESADLVPEPDPTTVLEIQEQRKRDEEELFKKQEEERLRYIEEQKKLELQKLAEQKRLELQREQKQLELKRLHEQRRLELMRIEEEKRREELEEALREEKRLREIKKQRQEEELRRRLEEIEKEEEQLKEMEIKADVKNLINSLVDKVDHLIRQQRLIAIKENMERRLVLKIFCEWKINASKNKRKRKAIDCSPLWINTKTLEQSAHELSVSSQDLNLTLMKRYKYGKPLDIEHLLMEDFKCVNLFELTYAVLKNRIFELTVNKPKNIFWKVVVSLPDANELKVGLNRLEEAMRSAFLWSKSDNRYLHLEHCKPNNFESVTYCVEKQQGSVIHQFDANGIIFLAKDYNSSLQQRILASLKGFGVHNTVPIVIILQEYNSNEKKLESLMEENIISNCIVLVENAFTPKLINAVEEGLLFLAKNVECWPPLKLDSLKSFISKYLCTELWKRANSFAKWNSSYKKCLQNPNVVLNLYNEGLRRLKSIILDKSYSEYAVFPEEFKKYLKSEIPDYLPCSFHYFPLNWKSSCYFEKLERILDDLSLPAWKYAWPPLNEQELELSVMNYCSKLTGQPRNLFYKTMSLFLQHIDPNTNFKDIQYVLWTDIIGPLALQKLASINHSLPKQFAGSIFKEYFVIYNKNILSEYDYCDWFYIYHPVIKKFIEEDLIKRAAKEIKKNPVLPEHLEISEQAINTIWESCLLPKPEASRMAKELADLNKSLDNLAATMAVQKRISSRLEQSLSNAIAER</sequence>
<keyword evidence="15" id="KW-0007">Acetylation</keyword>
<comment type="subcellular location">
    <subcellularLocation>
        <location evidence="1">Chromosome</location>
    </subcellularLocation>
    <subcellularLocation>
        <location evidence="2">Cytoplasm</location>
    </subcellularLocation>
    <subcellularLocation>
        <location evidence="3">Nucleus</location>
        <location evidence="3">Nuclear pore complex</location>
    </subcellularLocation>
    <subcellularLocation>
        <location evidence="4">Nucleus</location>
        <location evidence="4">Nucleoplasm</location>
    </subcellularLocation>
</comment>
<evidence type="ECO:0000256" key="8">
    <source>
        <dbReference type="ARBA" id="ARBA00022481"/>
    </source>
</evidence>
<feature type="region of interest" description="Disordered" evidence="25">
    <location>
        <begin position="114"/>
        <end position="136"/>
    </location>
</feature>
<dbReference type="GO" id="GO:0061733">
    <property type="term" value="F:protein-lysine-acetyltransferase activity"/>
    <property type="evidence" value="ECO:0007669"/>
    <property type="project" value="UniProtKB-EC"/>
</dbReference>
<evidence type="ECO:0000256" key="19">
    <source>
        <dbReference type="ARBA" id="ARBA00023242"/>
    </source>
</evidence>
<dbReference type="Proteomes" id="UP001153709">
    <property type="component" value="Chromosome 2"/>
</dbReference>
<dbReference type="InterPro" id="IPR005062">
    <property type="entry name" value="SAC3/GANP/THP3_conserved"/>
</dbReference>